<dbReference type="eggNOG" id="arCOG02387">
    <property type="taxonomic scope" value="Archaea"/>
</dbReference>
<gene>
    <name evidence="4" type="ORF">Natoc_3414</name>
</gene>
<evidence type="ECO:0000313" key="5">
    <source>
        <dbReference type="Proteomes" id="UP000010878"/>
    </source>
</evidence>
<keyword evidence="1" id="KW-0805">Transcription regulation</keyword>
<dbReference type="eggNOG" id="arCOG02334">
    <property type="taxonomic scope" value="Archaea"/>
</dbReference>
<dbReference type="Gene3D" id="3.30.450.40">
    <property type="match status" value="1"/>
</dbReference>
<dbReference type="SUPFAM" id="SSF55781">
    <property type="entry name" value="GAF domain-like"/>
    <property type="match status" value="1"/>
</dbReference>
<dbReference type="EMBL" id="CP003929">
    <property type="protein sequence ID" value="AGB39146.1"/>
    <property type="molecule type" value="Genomic_DNA"/>
</dbReference>
<dbReference type="Pfam" id="PF13188">
    <property type="entry name" value="PAS_8"/>
    <property type="match status" value="1"/>
</dbReference>
<keyword evidence="5" id="KW-1185">Reference proteome</keyword>
<proteinExistence type="predicted"/>
<name>L0K2B3_9EURY</name>
<dbReference type="Proteomes" id="UP000010878">
    <property type="component" value="Chromosome"/>
</dbReference>
<dbReference type="InterPro" id="IPR000014">
    <property type="entry name" value="PAS"/>
</dbReference>
<dbReference type="OrthoDB" id="186758at2157"/>
<dbReference type="InterPro" id="IPR031803">
    <property type="entry name" value="BAT_GAF/HTH-assoc"/>
</dbReference>
<dbReference type="PROSITE" id="PS50112">
    <property type="entry name" value="PAS"/>
    <property type="match status" value="1"/>
</dbReference>
<dbReference type="NCBIfam" id="TIGR00229">
    <property type="entry name" value="sensory_box"/>
    <property type="match status" value="1"/>
</dbReference>
<evidence type="ECO:0000259" key="3">
    <source>
        <dbReference type="PROSITE" id="PS50112"/>
    </source>
</evidence>
<dbReference type="HOGENOM" id="CLU_010057_0_0_2"/>
<organism evidence="4 5">
    <name type="scientific">Natronococcus occultus SP4</name>
    <dbReference type="NCBI Taxonomy" id="694430"/>
    <lineage>
        <taxon>Archaea</taxon>
        <taxon>Methanobacteriati</taxon>
        <taxon>Methanobacteriota</taxon>
        <taxon>Stenosarchaea group</taxon>
        <taxon>Halobacteria</taxon>
        <taxon>Halobacteriales</taxon>
        <taxon>Natrialbaceae</taxon>
        <taxon>Natronococcus</taxon>
    </lineage>
</organism>
<feature type="domain" description="PAS" evidence="3">
    <location>
        <begin position="137"/>
        <end position="200"/>
    </location>
</feature>
<dbReference type="Gene3D" id="3.30.450.20">
    <property type="entry name" value="PAS domain"/>
    <property type="match status" value="2"/>
</dbReference>
<dbReference type="eggNOG" id="arCOG02276">
    <property type="taxonomic scope" value="Archaea"/>
</dbReference>
<sequence>MSHETSAAADTLVRVLVVGDDDAVASVAGAVTQGLDSVSLIRERRLPGALARLETVTPHCVVCAFDRGEGGTAIERLRRECESIPILAVADDAVGALEAGATDVVDPADSDPLVIARLERLATDVPEQSSTAISGSLLEGSAAVVWLLGVDGEVAYASPATDGEFGVPPDAIEDRPIEQFVHPDDREAVDETVSAVADRPFGATDRVQVRIGRGDGAWRVVELRISNRLADPNLGGIVVTLFPAIAREPEPDAERVLDRLDEPVFELGDRLELRYANESATELFDRDPEPGITVGSLLPEPIREPVIEELRDHRANEDALEEPTTFVVRSPARERPLGVRVVPSESGAIVQLRALDRTSPSSSGPTAAERTAASVVDALPDGVVVLEDGAVELANAAAVELADDDPLVGRVPAELFDPELAATVRERSRSAPYRWLEPASGRLAVADDRPVDVFVVPLPEDDRTLCVIRDRRRSPAGALATLADAVGAIREVDSESAVRETVAEAALELSGGDVVGLYRSEERALEPIAVATRGSGTASLSAVERAAVPDAVLPDGAGEDADATVHDADALEPFLDETGIRADQVLTVPVGTATLVAATREPMAFDSVDPGPIDVLAGIGAVALEERAAVAELRGCRTDRSSLEATLERRGRLDGIERDLLEASDRETVYRRLCRGTASLSFEDEPIALAWVGTDTSGEDVERRAIAGTEAGDDRLESLADRYVSATAETFSEAEAASVDDPAEDADDSWREHAFEAGIRSVLRVPLRHEGFRYGALVLCSRTPGAFDESTRSGIERLGRVAGAAIDAIETRRALGDDAVTELEFVLREADPLATVAHRVDRPLALRSVVPTEDGGTVFATIPGEDVLENGPDPTRGLGEDVDGLADVRAVGTVGEERLLEFALAGPSIATTVAAHGGVPRSLTPTDDRTRLVLELAGPGDVRAFVDALEREWDLELLARRQRERSPEDALALDATLRERLSERQRQTLEAAYYAGFFEWPRERTGEEIADSLGVSQPTFSRHVRLAQGTVLAVLFEEFGGLE</sequence>
<dbReference type="STRING" id="694430.Natoc_3414"/>
<dbReference type="SUPFAM" id="SSF55785">
    <property type="entry name" value="PYP-like sensor domain (PAS domain)"/>
    <property type="match status" value="2"/>
</dbReference>
<dbReference type="Pfam" id="PF13185">
    <property type="entry name" value="GAF_2"/>
    <property type="match status" value="1"/>
</dbReference>
<dbReference type="CDD" id="cd00130">
    <property type="entry name" value="PAS"/>
    <property type="match status" value="2"/>
</dbReference>
<dbReference type="Pfam" id="PF08448">
    <property type="entry name" value="PAS_4"/>
    <property type="match status" value="1"/>
</dbReference>
<accession>L0K2B3</accession>
<dbReference type="eggNOG" id="arCOG06796">
    <property type="taxonomic scope" value="Archaea"/>
</dbReference>
<evidence type="ECO:0000256" key="1">
    <source>
        <dbReference type="ARBA" id="ARBA00023015"/>
    </source>
</evidence>
<dbReference type="AlphaFoldDB" id="L0K2B3"/>
<dbReference type="RefSeq" id="WP_015322581.1">
    <property type="nucleotide sequence ID" value="NC_019974.1"/>
</dbReference>
<evidence type="ECO:0000313" key="4">
    <source>
        <dbReference type="EMBL" id="AGB39146.1"/>
    </source>
</evidence>
<evidence type="ECO:0000256" key="2">
    <source>
        <dbReference type="ARBA" id="ARBA00023163"/>
    </source>
</evidence>
<dbReference type="PANTHER" id="PTHR34236">
    <property type="entry name" value="DIMETHYL SULFOXIDE REDUCTASE TRANSCRIPTIONAL ACTIVATOR"/>
    <property type="match status" value="1"/>
</dbReference>
<dbReference type="KEGG" id="nou:Natoc_3414"/>
<dbReference type="InterPro" id="IPR007050">
    <property type="entry name" value="HTH_bacterioopsin"/>
</dbReference>
<dbReference type="Pfam" id="PF04967">
    <property type="entry name" value="HTH_10"/>
    <property type="match status" value="1"/>
</dbReference>
<dbReference type="InterPro" id="IPR013656">
    <property type="entry name" value="PAS_4"/>
</dbReference>
<dbReference type="SMART" id="SM00091">
    <property type="entry name" value="PAS"/>
    <property type="match status" value="3"/>
</dbReference>
<keyword evidence="2" id="KW-0804">Transcription</keyword>
<protein>
    <submittedName>
        <fullName evidence="4">PAS domain S-box</fullName>
    </submittedName>
</protein>
<dbReference type="PANTHER" id="PTHR34236:SF1">
    <property type="entry name" value="DIMETHYL SULFOXIDE REDUCTASE TRANSCRIPTIONAL ACTIVATOR"/>
    <property type="match status" value="1"/>
</dbReference>
<dbReference type="InterPro" id="IPR003018">
    <property type="entry name" value="GAF"/>
</dbReference>
<dbReference type="Pfam" id="PF15915">
    <property type="entry name" value="BAT"/>
    <property type="match status" value="1"/>
</dbReference>
<dbReference type="InterPro" id="IPR029016">
    <property type="entry name" value="GAF-like_dom_sf"/>
</dbReference>
<dbReference type="GeneID" id="14401854"/>
<dbReference type="InterPro" id="IPR035965">
    <property type="entry name" value="PAS-like_dom_sf"/>
</dbReference>
<reference evidence="4 5" key="1">
    <citation type="submission" date="2012-11" db="EMBL/GenBank/DDBJ databases">
        <title>FINISHED of Natronococcus occultus SP4, DSM 3396.</title>
        <authorList>
            <consortium name="DOE Joint Genome Institute"/>
            <person name="Eisen J."/>
            <person name="Huntemann M."/>
            <person name="Wei C.-L."/>
            <person name="Han J."/>
            <person name="Detter J.C."/>
            <person name="Han C."/>
            <person name="Tapia R."/>
            <person name="Chen A."/>
            <person name="Kyrpides N."/>
            <person name="Mavromatis K."/>
            <person name="Markowitz V."/>
            <person name="Szeto E."/>
            <person name="Ivanova N."/>
            <person name="Mikhailova N."/>
            <person name="Ovchinnikova G."/>
            <person name="Pagani I."/>
            <person name="Pati A."/>
            <person name="Goodwin L."/>
            <person name="Nordberg H.P."/>
            <person name="Cantor M.N."/>
            <person name="Hua S.X."/>
            <person name="Woyke T."/>
            <person name="Eisen J."/>
            <person name="Klenk H.-P."/>
            <person name="Klenk H.-P."/>
        </authorList>
    </citation>
    <scope>NUCLEOTIDE SEQUENCE [LARGE SCALE GENOMIC DNA]</scope>
    <source>
        <strain evidence="4 5">SP4</strain>
    </source>
</reference>